<feature type="transmembrane region" description="Helical" evidence="3">
    <location>
        <begin position="157"/>
        <end position="185"/>
    </location>
</feature>
<dbReference type="Proteomes" id="UP000274822">
    <property type="component" value="Unassembled WGS sequence"/>
</dbReference>
<comment type="caution">
    <text evidence="4">The sequence shown here is derived from an EMBL/GenBank/DDBJ whole genome shotgun (WGS) entry which is preliminary data.</text>
</comment>
<evidence type="ECO:0008006" key="6">
    <source>
        <dbReference type="Google" id="ProtNLM"/>
    </source>
</evidence>
<keyword evidence="3" id="KW-1133">Transmembrane helix</keyword>
<keyword evidence="1" id="KW-0880">Kelch repeat</keyword>
<dbReference type="SUPFAM" id="SSF117281">
    <property type="entry name" value="Kelch motif"/>
    <property type="match status" value="1"/>
</dbReference>
<keyword evidence="5" id="KW-1185">Reference proteome</keyword>
<evidence type="ECO:0000256" key="3">
    <source>
        <dbReference type="SAM" id="Phobius"/>
    </source>
</evidence>
<dbReference type="Pfam" id="PF24681">
    <property type="entry name" value="Kelch_KLHDC2_KLHL20_DRC7"/>
    <property type="match status" value="1"/>
</dbReference>
<keyword evidence="3" id="KW-0812">Transmembrane</keyword>
<protein>
    <recommendedName>
        <fullName evidence="6">Galactose oxidase</fullName>
    </recommendedName>
</protein>
<evidence type="ECO:0000313" key="5">
    <source>
        <dbReference type="Proteomes" id="UP000274822"/>
    </source>
</evidence>
<accession>A0A433PZ17</accession>
<keyword evidence="3" id="KW-0472">Membrane</keyword>
<dbReference type="PANTHER" id="PTHR46093:SF18">
    <property type="entry name" value="FIBRONECTIN TYPE-III DOMAIN-CONTAINING PROTEIN"/>
    <property type="match status" value="1"/>
</dbReference>
<dbReference type="EMBL" id="RBNJ01020024">
    <property type="protein sequence ID" value="RUS22748.1"/>
    <property type="molecule type" value="Genomic_DNA"/>
</dbReference>
<dbReference type="InterPro" id="IPR015915">
    <property type="entry name" value="Kelch-typ_b-propeller"/>
</dbReference>
<keyword evidence="2" id="KW-0677">Repeat</keyword>
<dbReference type="Gene3D" id="2.120.10.80">
    <property type="entry name" value="Kelch-type beta propeller"/>
    <property type="match status" value="1"/>
</dbReference>
<evidence type="ECO:0000313" key="4">
    <source>
        <dbReference type="EMBL" id="RUS22748.1"/>
    </source>
</evidence>
<gene>
    <name evidence="4" type="ORF">BC938DRAFT_475200</name>
</gene>
<proteinExistence type="predicted"/>
<sequence>MVIIGGLVMTQQNATYVTRDFASMSNFPVYDTNTGVWSSRSATGTVSTGPRLLHNAVLGTDDTSIIVCCGLGQKSTDIFNDVLVLDTRTWSWTLPTVAGTFPPPRDDATAVMVNGQMIVLFGEDAEGVVLNDTVILDTRTTPFRWTTTFEPAKNDPLAVVGGVGGIVGIVCGVLVIAAVAIFLLIRKPWVKRHKPNPEISPAPAVANHDPVWFPTP</sequence>
<dbReference type="PANTHER" id="PTHR46093">
    <property type="entry name" value="ACYL-COA-BINDING DOMAIN-CONTAINING PROTEIN 5"/>
    <property type="match status" value="1"/>
</dbReference>
<feature type="non-terminal residue" evidence="4">
    <location>
        <position position="216"/>
    </location>
</feature>
<dbReference type="AlphaFoldDB" id="A0A433PZ17"/>
<evidence type="ECO:0000256" key="1">
    <source>
        <dbReference type="ARBA" id="ARBA00022441"/>
    </source>
</evidence>
<evidence type="ECO:0000256" key="2">
    <source>
        <dbReference type="ARBA" id="ARBA00022737"/>
    </source>
</evidence>
<name>A0A433PZ17_9FUNG</name>
<reference evidence="4 5" key="1">
    <citation type="journal article" date="2018" name="New Phytol.">
        <title>Phylogenomics of Endogonaceae and evolution of mycorrhizas within Mucoromycota.</title>
        <authorList>
            <person name="Chang Y."/>
            <person name="Desiro A."/>
            <person name="Na H."/>
            <person name="Sandor L."/>
            <person name="Lipzen A."/>
            <person name="Clum A."/>
            <person name="Barry K."/>
            <person name="Grigoriev I.V."/>
            <person name="Martin F.M."/>
            <person name="Stajich J.E."/>
            <person name="Smith M.E."/>
            <person name="Bonito G."/>
            <person name="Spatafora J.W."/>
        </authorList>
    </citation>
    <scope>NUCLEOTIDE SEQUENCE [LARGE SCALE GENOMIC DNA]</scope>
    <source>
        <strain evidence="4 5">AD002</strain>
    </source>
</reference>
<organism evidence="4 5">
    <name type="scientific">Jimgerdemannia flammicorona</name>
    <dbReference type="NCBI Taxonomy" id="994334"/>
    <lineage>
        <taxon>Eukaryota</taxon>
        <taxon>Fungi</taxon>
        <taxon>Fungi incertae sedis</taxon>
        <taxon>Mucoromycota</taxon>
        <taxon>Mucoromycotina</taxon>
        <taxon>Endogonomycetes</taxon>
        <taxon>Endogonales</taxon>
        <taxon>Endogonaceae</taxon>
        <taxon>Jimgerdemannia</taxon>
    </lineage>
</organism>